<reference evidence="2" key="2">
    <citation type="submission" date="2020-05" db="UniProtKB">
        <authorList>
            <consortium name="EnsemblMetazoa"/>
        </authorList>
    </citation>
    <scope>IDENTIFICATION</scope>
    <source>
        <strain evidence="2">FAR1</strain>
    </source>
</reference>
<evidence type="ECO:0000256" key="1">
    <source>
        <dbReference type="SAM" id="MobiDB-lite"/>
    </source>
</evidence>
<name>A0A182Q8E1_9DIPT</name>
<sequence>MVTPHGHPGSIRGRESSDVNTGWEPAVSATVIGQASSSSSSSSSRMAGPHLEESTVTTPSITGGVMVNTASLSLSRPTNLESSICTIDDFLAHFKHKELENDVSKYLSHKQRPLCRRVLAYLRTAWMGAKFTSKSALG</sequence>
<dbReference type="STRING" id="69004.A0A182Q8E1"/>
<dbReference type="EnsemblMetazoa" id="AFAF005100-RA">
    <property type="protein sequence ID" value="AFAF005100-PA"/>
    <property type="gene ID" value="AFAF005100"/>
</dbReference>
<evidence type="ECO:0000313" key="2">
    <source>
        <dbReference type="EnsemblMetazoa" id="AFAF005100-PA"/>
    </source>
</evidence>
<dbReference type="AlphaFoldDB" id="A0A182Q8E1"/>
<proteinExistence type="predicted"/>
<accession>A0A182Q8E1</accession>
<evidence type="ECO:0000313" key="3">
    <source>
        <dbReference type="Proteomes" id="UP000075886"/>
    </source>
</evidence>
<dbReference type="EMBL" id="AXCN02001560">
    <property type="status" value="NOT_ANNOTATED_CDS"/>
    <property type="molecule type" value="Genomic_DNA"/>
</dbReference>
<keyword evidence="3" id="KW-1185">Reference proteome</keyword>
<reference evidence="3" key="1">
    <citation type="submission" date="2014-01" db="EMBL/GenBank/DDBJ databases">
        <title>The Genome Sequence of Anopheles farauti FAR1 (V2).</title>
        <authorList>
            <consortium name="The Broad Institute Genomics Platform"/>
            <person name="Neafsey D.E."/>
            <person name="Besansky N."/>
            <person name="Howell P."/>
            <person name="Walton C."/>
            <person name="Young S.K."/>
            <person name="Zeng Q."/>
            <person name="Gargeya S."/>
            <person name="Fitzgerald M."/>
            <person name="Haas B."/>
            <person name="Abouelleil A."/>
            <person name="Allen A.W."/>
            <person name="Alvarado L."/>
            <person name="Arachchi H.M."/>
            <person name="Berlin A.M."/>
            <person name="Chapman S.B."/>
            <person name="Gainer-Dewar J."/>
            <person name="Goldberg J."/>
            <person name="Griggs A."/>
            <person name="Gujja S."/>
            <person name="Hansen M."/>
            <person name="Howarth C."/>
            <person name="Imamovic A."/>
            <person name="Ireland A."/>
            <person name="Larimer J."/>
            <person name="McCowan C."/>
            <person name="Murphy C."/>
            <person name="Pearson M."/>
            <person name="Poon T.W."/>
            <person name="Priest M."/>
            <person name="Roberts A."/>
            <person name="Saif S."/>
            <person name="Shea T."/>
            <person name="Sisk P."/>
            <person name="Sykes S."/>
            <person name="Wortman J."/>
            <person name="Nusbaum C."/>
            <person name="Birren B."/>
        </authorList>
    </citation>
    <scope>NUCLEOTIDE SEQUENCE [LARGE SCALE GENOMIC DNA]</scope>
    <source>
        <strain evidence="3">FAR1</strain>
    </source>
</reference>
<feature type="region of interest" description="Disordered" evidence="1">
    <location>
        <begin position="1"/>
        <end position="62"/>
    </location>
</feature>
<dbReference type="VEuPathDB" id="VectorBase:AFAF005100"/>
<organism evidence="2 3">
    <name type="scientific">Anopheles farauti</name>
    <dbReference type="NCBI Taxonomy" id="69004"/>
    <lineage>
        <taxon>Eukaryota</taxon>
        <taxon>Metazoa</taxon>
        <taxon>Ecdysozoa</taxon>
        <taxon>Arthropoda</taxon>
        <taxon>Hexapoda</taxon>
        <taxon>Insecta</taxon>
        <taxon>Pterygota</taxon>
        <taxon>Neoptera</taxon>
        <taxon>Endopterygota</taxon>
        <taxon>Diptera</taxon>
        <taxon>Nematocera</taxon>
        <taxon>Culicoidea</taxon>
        <taxon>Culicidae</taxon>
        <taxon>Anophelinae</taxon>
        <taxon>Anopheles</taxon>
    </lineage>
</organism>
<dbReference type="Proteomes" id="UP000075886">
    <property type="component" value="Unassembled WGS sequence"/>
</dbReference>
<protein>
    <submittedName>
        <fullName evidence="2">Uncharacterized protein</fullName>
    </submittedName>
</protein>